<sequence>MLSRIAKFQSFDETLEAFDKLELKLSLGNPFGTEEFNLLLRAFCTQRPYKLVAQTVDDWCCDKADAMRFLFSGPGSANRPASEKNDTEPLVEVHNARRNRCMTDDYDDIDVVE</sequence>
<name>A0ABQ5HYB6_9ASTR</name>
<proteinExistence type="predicted"/>
<keyword evidence="2" id="KW-1185">Reference proteome</keyword>
<evidence type="ECO:0000313" key="1">
    <source>
        <dbReference type="EMBL" id="GJT92823.1"/>
    </source>
</evidence>
<reference evidence="1" key="1">
    <citation type="journal article" date="2022" name="Int. J. Mol. Sci.">
        <title>Draft Genome of Tanacetum Coccineum: Genomic Comparison of Closely Related Tanacetum-Family Plants.</title>
        <authorList>
            <person name="Yamashiro T."/>
            <person name="Shiraishi A."/>
            <person name="Nakayama K."/>
            <person name="Satake H."/>
        </authorList>
    </citation>
    <scope>NUCLEOTIDE SEQUENCE</scope>
</reference>
<accession>A0ABQ5HYB6</accession>
<organism evidence="1 2">
    <name type="scientific">Tanacetum coccineum</name>
    <dbReference type="NCBI Taxonomy" id="301880"/>
    <lineage>
        <taxon>Eukaryota</taxon>
        <taxon>Viridiplantae</taxon>
        <taxon>Streptophyta</taxon>
        <taxon>Embryophyta</taxon>
        <taxon>Tracheophyta</taxon>
        <taxon>Spermatophyta</taxon>
        <taxon>Magnoliopsida</taxon>
        <taxon>eudicotyledons</taxon>
        <taxon>Gunneridae</taxon>
        <taxon>Pentapetalae</taxon>
        <taxon>asterids</taxon>
        <taxon>campanulids</taxon>
        <taxon>Asterales</taxon>
        <taxon>Asteraceae</taxon>
        <taxon>Asteroideae</taxon>
        <taxon>Anthemideae</taxon>
        <taxon>Anthemidinae</taxon>
        <taxon>Tanacetum</taxon>
    </lineage>
</organism>
<dbReference type="Proteomes" id="UP001151760">
    <property type="component" value="Unassembled WGS sequence"/>
</dbReference>
<evidence type="ECO:0000313" key="2">
    <source>
        <dbReference type="Proteomes" id="UP001151760"/>
    </source>
</evidence>
<reference evidence="1" key="2">
    <citation type="submission" date="2022-01" db="EMBL/GenBank/DDBJ databases">
        <authorList>
            <person name="Yamashiro T."/>
            <person name="Shiraishi A."/>
            <person name="Satake H."/>
            <person name="Nakayama K."/>
        </authorList>
    </citation>
    <scope>NUCLEOTIDE SEQUENCE</scope>
</reference>
<protein>
    <submittedName>
        <fullName evidence="1">Uncharacterized protein</fullName>
    </submittedName>
</protein>
<gene>
    <name evidence="1" type="ORF">Tco_1081668</name>
</gene>
<comment type="caution">
    <text evidence="1">The sequence shown here is derived from an EMBL/GenBank/DDBJ whole genome shotgun (WGS) entry which is preliminary data.</text>
</comment>
<dbReference type="EMBL" id="BQNB010020146">
    <property type="protein sequence ID" value="GJT92823.1"/>
    <property type="molecule type" value="Genomic_DNA"/>
</dbReference>